<feature type="domain" description="UPF0033" evidence="2">
    <location>
        <begin position="5"/>
        <end position="71"/>
    </location>
</feature>
<dbReference type="InterPro" id="IPR001455">
    <property type="entry name" value="TusA-like"/>
</dbReference>
<keyword evidence="6" id="KW-1185">Reference proteome</keyword>
<dbReference type="Proteomes" id="UP001177258">
    <property type="component" value="Unassembled WGS sequence"/>
</dbReference>
<reference evidence="3 5" key="3">
    <citation type="journal article" date="2024" name="Syst. Appl. Microbiol.">
        <title>Helicobacter cappadocius sp. nov., from lizards: The first psychrotrophic Helicobacter species.</title>
        <authorList>
            <person name="Aydin F."/>
            <person name="Tarhane S."/>
            <person name="Karakaya E."/>
            <person name="Abay S."/>
            <person name="Kayman T."/>
            <person name="Guran O."/>
            <person name="Bozkurt E."/>
            <person name="Uzum N."/>
            <person name="Avci A."/>
            <person name="Olgun K."/>
            <person name="Jablonski D."/>
            <person name="Guran C."/>
            <person name="Burcin Saticioglu I."/>
        </authorList>
    </citation>
    <scope>NUCLEOTIDE SEQUENCE [LARGE SCALE GENOMIC DNA]</scope>
    <source>
        <strain evidence="3">Faydin-H75</strain>
        <strain evidence="5">faydin-H76</strain>
    </source>
</reference>
<evidence type="ECO:0000313" key="3">
    <source>
        <dbReference type="EMBL" id="MDO7252955.1"/>
    </source>
</evidence>
<dbReference type="SUPFAM" id="SSF64307">
    <property type="entry name" value="SirA-like"/>
    <property type="match status" value="1"/>
</dbReference>
<dbReference type="CDD" id="cd00291">
    <property type="entry name" value="SirA_YedF_YeeD"/>
    <property type="match status" value="1"/>
</dbReference>
<dbReference type="EMBL" id="JAUYZK010000005">
    <property type="protein sequence ID" value="MDP2539055.1"/>
    <property type="molecule type" value="Genomic_DNA"/>
</dbReference>
<evidence type="ECO:0000256" key="1">
    <source>
        <dbReference type="ARBA" id="ARBA00008984"/>
    </source>
</evidence>
<evidence type="ECO:0000313" key="5">
    <source>
        <dbReference type="Proteomes" id="UP001177258"/>
    </source>
</evidence>
<accession>A0AA90PK87</accession>
<dbReference type="PANTHER" id="PTHR33279">
    <property type="entry name" value="SULFUR CARRIER PROTEIN YEDF-RELATED"/>
    <property type="match status" value="1"/>
</dbReference>
<evidence type="ECO:0000313" key="4">
    <source>
        <dbReference type="EMBL" id="MDP2539055.1"/>
    </source>
</evidence>
<dbReference type="InterPro" id="IPR036868">
    <property type="entry name" value="TusA-like_sf"/>
</dbReference>
<organism evidence="4 5">
    <name type="scientific">Helicobacter cappadocius</name>
    <dbReference type="NCBI Taxonomy" id="3063998"/>
    <lineage>
        <taxon>Bacteria</taxon>
        <taxon>Pseudomonadati</taxon>
        <taxon>Campylobacterota</taxon>
        <taxon>Epsilonproteobacteria</taxon>
        <taxon>Campylobacterales</taxon>
        <taxon>Helicobacteraceae</taxon>
        <taxon>Helicobacter</taxon>
    </lineage>
</organism>
<evidence type="ECO:0000259" key="2">
    <source>
        <dbReference type="Pfam" id="PF01206"/>
    </source>
</evidence>
<proteinExistence type="inferred from homology"/>
<sequence length="75" mass="8401">MAKILQTNGLVCPFPLVEAKQAMQELQIGEELIIHFDCTQATQSIPEWAAEEGYKVGEFSQVGDAEWKISVFKTK</sequence>
<reference evidence="4 6" key="1">
    <citation type="submission" date="2023-07" db="EMBL/GenBank/DDBJ databases">
        <title>Unpublished Manusciprt.</title>
        <authorList>
            <person name="Aydin F."/>
            <person name="Tarhane S."/>
            <person name="Saticioglu I.B."/>
            <person name="Karakaya E."/>
            <person name="Abay S."/>
            <person name="Guran O."/>
            <person name="Bozkurt E."/>
            <person name="Uzum N."/>
            <person name="Olgun K."/>
            <person name="Jablonski D."/>
        </authorList>
    </citation>
    <scope>NUCLEOTIDE SEQUENCE</scope>
    <source>
        <strain evidence="6">faydin-H75</strain>
        <strain evidence="4">Faydin-H76</strain>
    </source>
</reference>
<comment type="similarity">
    <text evidence="1">Belongs to the sulfur carrier protein TusA family.</text>
</comment>
<dbReference type="AlphaFoldDB" id="A0AA90PK87"/>
<dbReference type="Pfam" id="PF01206">
    <property type="entry name" value="TusA"/>
    <property type="match status" value="1"/>
</dbReference>
<dbReference type="EMBL" id="JAUPEV010000004">
    <property type="protein sequence ID" value="MDO7252955.1"/>
    <property type="molecule type" value="Genomic_DNA"/>
</dbReference>
<dbReference type="RefSeq" id="WP_305516800.1">
    <property type="nucleotide sequence ID" value="NZ_JAUPEV010000004.1"/>
</dbReference>
<protein>
    <submittedName>
        <fullName evidence="4">Sulfurtransferase TusA family protein</fullName>
    </submittedName>
</protein>
<reference evidence="3" key="2">
    <citation type="submission" date="2023-07" db="EMBL/GenBank/DDBJ databases">
        <authorList>
            <person name="Aydin F."/>
            <person name="Tarhane S."/>
            <person name="Saticioglu I.B."/>
            <person name="Karakaya E."/>
            <person name="Abay S."/>
            <person name="Guran O."/>
            <person name="Bozkurt E."/>
            <person name="Uzum N."/>
            <person name="Olgun K."/>
            <person name="Jablonski D."/>
        </authorList>
    </citation>
    <scope>NUCLEOTIDE SEQUENCE</scope>
    <source>
        <strain evidence="3">Faydin-H75</strain>
    </source>
</reference>
<dbReference type="Proteomes" id="UP001240777">
    <property type="component" value="Unassembled WGS sequence"/>
</dbReference>
<name>A0AA90PK87_9HELI</name>
<dbReference type="PANTHER" id="PTHR33279:SF6">
    <property type="entry name" value="SULFUR CARRIER PROTEIN YEDF-RELATED"/>
    <property type="match status" value="1"/>
</dbReference>
<comment type="caution">
    <text evidence="4">The sequence shown here is derived from an EMBL/GenBank/DDBJ whole genome shotgun (WGS) entry which is preliminary data.</text>
</comment>
<gene>
    <name evidence="3" type="ORF">Q5I04_03375</name>
    <name evidence="4" type="ORF">Q5I06_04625</name>
</gene>
<evidence type="ECO:0000313" key="6">
    <source>
        <dbReference type="Proteomes" id="UP001240777"/>
    </source>
</evidence>
<dbReference type="Gene3D" id="3.30.110.40">
    <property type="entry name" value="TusA-like domain"/>
    <property type="match status" value="1"/>
</dbReference>